<accession>A0A127M6N1</accession>
<evidence type="ECO:0000313" key="3">
    <source>
        <dbReference type="Proteomes" id="UP000074119"/>
    </source>
</evidence>
<dbReference type="AlphaFoldDB" id="A0A127M6N1"/>
<evidence type="ECO:0000256" key="1">
    <source>
        <dbReference type="SAM" id="Coils"/>
    </source>
</evidence>
<evidence type="ECO:0000313" key="2">
    <source>
        <dbReference type="EMBL" id="AMO68855.1"/>
    </source>
</evidence>
<gene>
    <name evidence="2" type="ORF">AZF00_11330</name>
</gene>
<name>A0A127M6N1_9GAMM</name>
<protein>
    <submittedName>
        <fullName evidence="2">Nucleoprotein/polynucleotide-associated enzyme</fullName>
    </submittedName>
</protein>
<dbReference type="InterPro" id="IPR018636">
    <property type="entry name" value="DUF2058"/>
</dbReference>
<organism evidence="2 3">
    <name type="scientific">Zhongshania aliphaticivorans</name>
    <dbReference type="NCBI Taxonomy" id="1470434"/>
    <lineage>
        <taxon>Bacteria</taxon>
        <taxon>Pseudomonadati</taxon>
        <taxon>Pseudomonadota</taxon>
        <taxon>Gammaproteobacteria</taxon>
        <taxon>Cellvibrionales</taxon>
        <taxon>Spongiibacteraceae</taxon>
        <taxon>Zhongshania</taxon>
    </lineage>
</organism>
<dbReference type="Pfam" id="PF09831">
    <property type="entry name" value="DUF2058"/>
    <property type="match status" value="1"/>
</dbReference>
<dbReference type="STRING" id="1470434.AZF00_11330"/>
<dbReference type="EMBL" id="CP014544">
    <property type="protein sequence ID" value="AMO68855.1"/>
    <property type="molecule type" value="Genomic_DNA"/>
</dbReference>
<sequence>MASLQEQLLKAGMVDEKKVKKLKQEKRKQAKQPKGTVVVNESKEAAQRALAEKAERDRELNRLRQAEVEKKAIQAQIIQLISLNRIDRKKGEIAYQFTDGKKIKKVFVDSLLQTQLVKGIIALVKFKDGYELVPATIADKIAQRDPSVILVHNTKSASTVAAVEEDDPYAAYQIPDDLMW</sequence>
<keyword evidence="1" id="KW-0175">Coiled coil</keyword>
<dbReference type="KEGG" id="zal:AZF00_11330"/>
<proteinExistence type="predicted"/>
<dbReference type="RefSeq" id="WP_008249300.1">
    <property type="nucleotide sequence ID" value="NZ_CP014544.1"/>
</dbReference>
<feature type="coiled-coil region" evidence="1">
    <location>
        <begin position="46"/>
        <end position="83"/>
    </location>
</feature>
<dbReference type="Proteomes" id="UP000074119">
    <property type="component" value="Chromosome"/>
</dbReference>
<reference evidence="2 3" key="1">
    <citation type="submission" date="2015-12" db="EMBL/GenBank/DDBJ databases">
        <authorList>
            <person name="Shamseldin A."/>
            <person name="Moawad H."/>
            <person name="Abd El-Rahim W.M."/>
            <person name="Sadowsky M.J."/>
        </authorList>
    </citation>
    <scope>NUCLEOTIDE SEQUENCE [LARGE SCALE GENOMIC DNA]</scope>
    <source>
        <strain evidence="2 3">SM2</strain>
    </source>
</reference>